<proteinExistence type="predicted"/>
<dbReference type="EMBL" id="CP134880">
    <property type="protein sequence ID" value="WNM27347.1"/>
    <property type="molecule type" value="Genomic_DNA"/>
</dbReference>
<accession>A0AA96FD57</accession>
<evidence type="ECO:0000313" key="1">
    <source>
        <dbReference type="EMBL" id="WNM27347.1"/>
    </source>
</evidence>
<sequence>MTRFKDWFGAFVSAGVEAAARVDFGEYAGLALMVDEATATVGYPWPGGLVLTDLDDERAKRTIIANHGVGITIPGIGWISLVSPAGGLLLDDDLPLEPEPPLYAPWVRMAGYTDGYLMAVAMLDADDRVVYALGAGRSAFHAPLLAAAALRSVEEVEDLPHRAHDLFKSPPTKWSHGWSINRDLLVP</sequence>
<protein>
    <submittedName>
        <fullName evidence="1">Uncharacterized protein</fullName>
    </submittedName>
</protein>
<dbReference type="RefSeq" id="WP_313543332.1">
    <property type="nucleotide sequence ID" value="NZ_CP134880.1"/>
</dbReference>
<dbReference type="Proteomes" id="UP001303408">
    <property type="component" value="Chromosome"/>
</dbReference>
<gene>
    <name evidence="1" type="ORF">RN607_14280</name>
</gene>
<organism evidence="1">
    <name type="scientific">Demequina capsici</name>
    <dbReference type="NCBI Taxonomy" id="3075620"/>
    <lineage>
        <taxon>Bacteria</taxon>
        <taxon>Bacillati</taxon>
        <taxon>Actinomycetota</taxon>
        <taxon>Actinomycetes</taxon>
        <taxon>Micrococcales</taxon>
        <taxon>Demequinaceae</taxon>
        <taxon>Demequina</taxon>
    </lineage>
</organism>
<dbReference type="AlphaFoldDB" id="A0AA96FD57"/>
<name>A0AA96FD57_9MICO</name>
<dbReference type="KEGG" id="dcp:RN607_14280"/>
<reference evidence="1" key="1">
    <citation type="submission" date="2023-09" db="EMBL/GenBank/DDBJ databases">
        <title>Demequina sp. a novel bacteria isolated from Capsicum annuum.</title>
        <authorList>
            <person name="Humaira Z."/>
            <person name="Lee J."/>
            <person name="Cho D."/>
        </authorList>
    </citation>
    <scope>NUCLEOTIDE SEQUENCE</scope>
    <source>
        <strain evidence="1">PMTSA13</strain>
    </source>
</reference>